<sequence length="87" mass="9606">MDASKSHFMGLILASIVIVFFTVVATIVIVTWSPILHEALADDMGRDANNIAKQMNDFAPYIALHKTESWHYTAALNDLMAIADCPK</sequence>
<dbReference type="Proteomes" id="UP000294737">
    <property type="component" value="Unassembled WGS sequence"/>
</dbReference>
<keyword evidence="3" id="KW-1185">Reference proteome</keyword>
<accession>A0A4V3BV85</accession>
<organism evidence="2 3">
    <name type="scientific">Herminiimonas fonticola</name>
    <dbReference type="NCBI Taxonomy" id="303380"/>
    <lineage>
        <taxon>Bacteria</taxon>
        <taxon>Pseudomonadati</taxon>
        <taxon>Pseudomonadota</taxon>
        <taxon>Betaproteobacteria</taxon>
        <taxon>Burkholderiales</taxon>
        <taxon>Oxalobacteraceae</taxon>
        <taxon>Herminiimonas</taxon>
    </lineage>
</organism>
<dbReference type="OrthoDB" id="9954886at2"/>
<keyword evidence="1" id="KW-0472">Membrane</keyword>
<comment type="caution">
    <text evidence="2">The sequence shown here is derived from an EMBL/GenBank/DDBJ whole genome shotgun (WGS) entry which is preliminary data.</text>
</comment>
<dbReference type="AlphaFoldDB" id="A0A4V3BV85"/>
<evidence type="ECO:0000256" key="1">
    <source>
        <dbReference type="SAM" id="Phobius"/>
    </source>
</evidence>
<evidence type="ECO:0000313" key="2">
    <source>
        <dbReference type="EMBL" id="TDN90098.1"/>
    </source>
</evidence>
<feature type="transmembrane region" description="Helical" evidence="1">
    <location>
        <begin position="12"/>
        <end position="35"/>
    </location>
</feature>
<proteinExistence type="predicted"/>
<evidence type="ECO:0000313" key="3">
    <source>
        <dbReference type="Proteomes" id="UP000294737"/>
    </source>
</evidence>
<name>A0A4V3BV85_9BURK</name>
<dbReference type="RefSeq" id="WP_112992160.1">
    <property type="nucleotide sequence ID" value="NZ_PTLZ01000002.1"/>
</dbReference>
<reference evidence="2 3" key="1">
    <citation type="submission" date="2019-03" db="EMBL/GenBank/DDBJ databases">
        <title>Genomic Encyclopedia of Type Strains, Phase IV (KMG-IV): sequencing the most valuable type-strain genomes for metagenomic binning, comparative biology and taxonomic classification.</title>
        <authorList>
            <person name="Goeker M."/>
        </authorList>
    </citation>
    <scope>NUCLEOTIDE SEQUENCE [LARGE SCALE GENOMIC DNA]</scope>
    <source>
        <strain evidence="2 3">DSM 18555</strain>
    </source>
</reference>
<protein>
    <submittedName>
        <fullName evidence="2">Uncharacterized protein</fullName>
    </submittedName>
</protein>
<keyword evidence="1" id="KW-0812">Transmembrane</keyword>
<dbReference type="EMBL" id="SNWF01000005">
    <property type="protein sequence ID" value="TDN90098.1"/>
    <property type="molecule type" value="Genomic_DNA"/>
</dbReference>
<keyword evidence="1" id="KW-1133">Transmembrane helix</keyword>
<gene>
    <name evidence="2" type="ORF">EV677_2171</name>
</gene>